<evidence type="ECO:0000256" key="3">
    <source>
        <dbReference type="ARBA" id="ARBA00022692"/>
    </source>
</evidence>
<evidence type="ECO:0000313" key="7">
    <source>
        <dbReference type="EMBL" id="QRO50495.1"/>
    </source>
</evidence>
<feature type="transmembrane region" description="Helical" evidence="6">
    <location>
        <begin position="260"/>
        <end position="278"/>
    </location>
</feature>
<evidence type="ECO:0000256" key="6">
    <source>
        <dbReference type="SAM" id="Phobius"/>
    </source>
</evidence>
<feature type="transmembrane region" description="Helical" evidence="6">
    <location>
        <begin position="148"/>
        <end position="169"/>
    </location>
</feature>
<feature type="transmembrane region" description="Helical" evidence="6">
    <location>
        <begin position="175"/>
        <end position="196"/>
    </location>
</feature>
<evidence type="ECO:0000256" key="4">
    <source>
        <dbReference type="ARBA" id="ARBA00022989"/>
    </source>
</evidence>
<sequence length="491" mass="56340">MMKENSNTVQTFWVSLGSLFSFGLVIISSMIFSRYFLKEDYGTYKQVMYVYNTLLTVFTLGLPRAYSYFLPRVKEAQAKDLIKKITNLFFLLGAIFSILLFILSPQIASVLKNEDLKLALRVFSPVPLLMLPTMGLEGILSTYRKTKFIAIYTIITRVFILLCVALPVVVFHGNYITAIIGFVIASFIAFLLALYLKYMPVKSTVKEKSDVTYKQIFQFSLPLLYASLWGILISSADQFFISRYFGNLVFAEFSNGSLELPFVGMITGACATVLSPIFSRMSYEKVDFEKEVFPIWKSVFEKTAKLIYPLVIYCLIFADTLMIALYGQQYEISSVYFRIKLILNFFTLIIFAPLLINMGKVKFYSNVHVFIAIAVIMLEYISVKTINSPYAISIVSLICQLSKIFILLIGVTKILQVNFWQLFPIKLMGQILLPSTIILFIERYLFVDLLCWDVWVTLFASFISYVALYFVVCVTMKINYVEIIRPLFVKK</sequence>
<dbReference type="PANTHER" id="PTHR30250">
    <property type="entry name" value="PST FAMILY PREDICTED COLANIC ACID TRANSPORTER"/>
    <property type="match status" value="1"/>
</dbReference>
<keyword evidence="3 6" id="KW-0812">Transmembrane</keyword>
<evidence type="ECO:0000256" key="5">
    <source>
        <dbReference type="ARBA" id="ARBA00023136"/>
    </source>
</evidence>
<evidence type="ECO:0000256" key="1">
    <source>
        <dbReference type="ARBA" id="ARBA00004651"/>
    </source>
</evidence>
<evidence type="ECO:0000256" key="2">
    <source>
        <dbReference type="ARBA" id="ARBA00022475"/>
    </source>
</evidence>
<feature type="transmembrane region" description="Helical" evidence="6">
    <location>
        <begin position="49"/>
        <end position="67"/>
    </location>
</feature>
<feature type="transmembrane region" description="Helical" evidence="6">
    <location>
        <begin position="88"/>
        <end position="106"/>
    </location>
</feature>
<keyword evidence="8" id="KW-1185">Reference proteome</keyword>
<evidence type="ECO:0000313" key="8">
    <source>
        <dbReference type="Proteomes" id="UP000654720"/>
    </source>
</evidence>
<protein>
    <submittedName>
        <fullName evidence="7">Oligosaccharide flippase family protein</fullName>
    </submittedName>
</protein>
<dbReference type="GeneID" id="93096696"/>
<keyword evidence="5 6" id="KW-0472">Membrane</keyword>
<feature type="transmembrane region" description="Helical" evidence="6">
    <location>
        <begin position="306"/>
        <end position="327"/>
    </location>
</feature>
<reference evidence="7 8" key="1">
    <citation type="submission" date="2021-02" db="EMBL/GenBank/DDBJ databases">
        <title>FDA dAtabase for Regulatory Grade micrObial Sequences (FDA-ARGOS): Supporting development and validation of Infectious Disease Dx tests.</title>
        <authorList>
            <person name="Carlson P."/>
            <person name="Fischbach M."/>
            <person name="Hastie J."/>
            <person name="Bilen M."/>
            <person name="Cheng A."/>
            <person name="Tallon L."/>
            <person name="Sadzewicz L."/>
            <person name="Zhao X."/>
            <person name="Boylan J."/>
            <person name="Ott S."/>
            <person name="Bowen H."/>
            <person name="Vavikolanu K."/>
            <person name="Mehta A."/>
            <person name="Aluvathingal J."/>
            <person name="Nadendla S."/>
            <person name="Yan Y."/>
            <person name="Sichtig H."/>
        </authorList>
    </citation>
    <scope>NUCLEOTIDE SEQUENCE [LARGE SCALE GENOMIC DNA]</scope>
    <source>
        <strain evidence="7 8">FDAARGOS_1229</strain>
    </source>
</reference>
<dbReference type="PANTHER" id="PTHR30250:SF11">
    <property type="entry name" value="O-ANTIGEN TRANSPORTER-RELATED"/>
    <property type="match status" value="1"/>
</dbReference>
<feature type="transmembrane region" description="Helical" evidence="6">
    <location>
        <begin position="458"/>
        <end position="481"/>
    </location>
</feature>
<gene>
    <name evidence="7" type="ORF">I6J59_02340</name>
</gene>
<dbReference type="InterPro" id="IPR050833">
    <property type="entry name" value="Poly_Biosynth_Transport"/>
</dbReference>
<accession>A0ABX7H609</accession>
<name>A0ABX7H609_9BACT</name>
<feature type="transmembrane region" description="Helical" evidence="6">
    <location>
        <begin position="363"/>
        <end position="383"/>
    </location>
</feature>
<dbReference type="EMBL" id="CP069450">
    <property type="protein sequence ID" value="QRO50495.1"/>
    <property type="molecule type" value="Genomic_DNA"/>
</dbReference>
<feature type="transmembrane region" description="Helical" evidence="6">
    <location>
        <begin position="12"/>
        <end position="37"/>
    </location>
</feature>
<dbReference type="Pfam" id="PF13440">
    <property type="entry name" value="Polysacc_synt_3"/>
    <property type="match status" value="1"/>
</dbReference>
<organism evidence="7 8">
    <name type="scientific">Butyricimonas virosa</name>
    <dbReference type="NCBI Taxonomy" id="544645"/>
    <lineage>
        <taxon>Bacteria</taxon>
        <taxon>Pseudomonadati</taxon>
        <taxon>Bacteroidota</taxon>
        <taxon>Bacteroidia</taxon>
        <taxon>Bacteroidales</taxon>
        <taxon>Odoribacteraceae</taxon>
        <taxon>Butyricimonas</taxon>
    </lineage>
</organism>
<feature type="transmembrane region" description="Helical" evidence="6">
    <location>
        <begin position="427"/>
        <end position="446"/>
    </location>
</feature>
<comment type="subcellular location">
    <subcellularLocation>
        <location evidence="1">Cell membrane</location>
        <topology evidence="1">Multi-pass membrane protein</topology>
    </subcellularLocation>
</comment>
<dbReference type="Proteomes" id="UP000654720">
    <property type="component" value="Chromosome"/>
</dbReference>
<feature type="transmembrane region" description="Helical" evidence="6">
    <location>
        <begin position="339"/>
        <end position="356"/>
    </location>
</feature>
<keyword evidence="4 6" id="KW-1133">Transmembrane helix</keyword>
<keyword evidence="2" id="KW-1003">Cell membrane</keyword>
<feature type="transmembrane region" description="Helical" evidence="6">
    <location>
        <begin position="389"/>
        <end position="415"/>
    </location>
</feature>
<dbReference type="RefSeq" id="WP_051465841.1">
    <property type="nucleotide sequence ID" value="NZ_CALZYG010000081.1"/>
</dbReference>
<proteinExistence type="predicted"/>
<feature type="transmembrane region" description="Helical" evidence="6">
    <location>
        <begin position="118"/>
        <end position="136"/>
    </location>
</feature>
<feature type="transmembrane region" description="Helical" evidence="6">
    <location>
        <begin position="216"/>
        <end position="240"/>
    </location>
</feature>